<keyword evidence="1" id="KW-0812">Transmembrane</keyword>
<accession>A0A1Y2SM91</accession>
<keyword evidence="1" id="KW-1133">Transmembrane helix</keyword>
<sequence length="108" mass="12607">MDKNIEDLMMNSGFTLREIEKIKFVAEKSGHSVLKEINELSDSFYRVVFIVFFSLFVSVFIFLVPEKANVIGFLFSIFCVIPFALFMVAARLRYKAFIFMKKYKGDSF</sequence>
<evidence type="ECO:0000313" key="3">
    <source>
        <dbReference type="Proteomes" id="UP000194204"/>
    </source>
</evidence>
<comment type="caution">
    <text evidence="2">The sequence shown here is derived from an EMBL/GenBank/DDBJ whole genome shotgun (WGS) entry which is preliminary data.</text>
</comment>
<proteinExistence type="predicted"/>
<keyword evidence="3" id="KW-1185">Reference proteome</keyword>
<dbReference type="RefSeq" id="WP_086113347.1">
    <property type="nucleotide sequence ID" value="NZ_CAWNHF010000124.1"/>
</dbReference>
<dbReference type="AlphaFoldDB" id="A0A1Y2SM91"/>
<keyword evidence="1" id="KW-0472">Membrane</keyword>
<feature type="transmembrane region" description="Helical" evidence="1">
    <location>
        <begin position="70"/>
        <end position="92"/>
    </location>
</feature>
<protein>
    <submittedName>
        <fullName evidence="2">Uncharacterized protein</fullName>
    </submittedName>
</protein>
<organism evidence="2 3">
    <name type="scientific">Xenorhabdus beddingii</name>
    <dbReference type="NCBI Taxonomy" id="40578"/>
    <lineage>
        <taxon>Bacteria</taxon>
        <taxon>Pseudomonadati</taxon>
        <taxon>Pseudomonadota</taxon>
        <taxon>Gammaproteobacteria</taxon>
        <taxon>Enterobacterales</taxon>
        <taxon>Morganellaceae</taxon>
        <taxon>Xenorhabdus</taxon>
    </lineage>
</organism>
<evidence type="ECO:0000256" key="1">
    <source>
        <dbReference type="SAM" id="Phobius"/>
    </source>
</evidence>
<reference evidence="2 3" key="1">
    <citation type="submission" date="2017-01" db="EMBL/GenBank/DDBJ databases">
        <title>Deconstructing symbiosis and pathogenesis requirements using a combined genomic-metabolomic approach.</title>
        <authorList>
            <person name="Tobias N.J."/>
            <person name="Wolff H."/>
            <person name="Djahanschiri B."/>
            <person name="Ebersberger I."/>
            <person name="Bode H.B."/>
        </authorList>
    </citation>
    <scope>NUCLEOTIDE SEQUENCE [LARGE SCALE GENOMIC DNA]</scope>
    <source>
        <strain evidence="2 3">DSM 4764</strain>
    </source>
</reference>
<name>A0A1Y2SM91_9GAMM</name>
<dbReference type="Proteomes" id="UP000194204">
    <property type="component" value="Unassembled WGS sequence"/>
</dbReference>
<gene>
    <name evidence="2" type="ORF">Xbed_02631</name>
</gene>
<evidence type="ECO:0000313" key="2">
    <source>
        <dbReference type="EMBL" id="OTA19234.1"/>
    </source>
</evidence>
<feature type="transmembrane region" description="Helical" evidence="1">
    <location>
        <begin position="44"/>
        <end position="64"/>
    </location>
</feature>
<dbReference type="EMBL" id="MUBK01000021">
    <property type="protein sequence ID" value="OTA19234.1"/>
    <property type="molecule type" value="Genomic_DNA"/>
</dbReference>
<dbReference type="OrthoDB" id="6444800at2"/>